<accession>A0ABZ2I2Y5</accession>
<feature type="domain" description="Methyltransferase" evidence="1">
    <location>
        <begin position="46"/>
        <end position="156"/>
    </location>
</feature>
<dbReference type="RefSeq" id="WP_338609819.1">
    <property type="nucleotide sequence ID" value="NZ_CP146275.1"/>
</dbReference>
<name>A0ABZ2I2Y5_9HYPH</name>
<evidence type="ECO:0000259" key="1">
    <source>
        <dbReference type="Pfam" id="PF13847"/>
    </source>
</evidence>
<sequence length="277" mass="29724">MTTPQPQAQDQAYILGHSERELVRLERQAALFADLTRDILLRAGLKKGMRVLDVGCGVGDVSLIAAHIVGPDGAVIGLDPSQAALSVARARAEAKGLDISFVAGTLEETEIPADIDAVTGRFLLLHMADPGATMAELAKRLKPGTLISFIEFDISTSYAQPALPLLHKCIERIGEVYRRSGRTADMGAALYPAYRAAGLAPDMIGLTRVSNDQDVDGFEFIVESTKSLMSAMEALGIASAVEIDIETLHDRLIEEAQAGHDPCIFYPRLVGAWARVS</sequence>
<proteinExistence type="predicted"/>
<dbReference type="SUPFAM" id="SSF53335">
    <property type="entry name" value="S-adenosyl-L-methionine-dependent methyltransferases"/>
    <property type="match status" value="1"/>
</dbReference>
<organism evidence="2 3">
    <name type="scientific">Pelagibacterium nitratireducens</name>
    <dbReference type="NCBI Taxonomy" id="1046114"/>
    <lineage>
        <taxon>Bacteria</taxon>
        <taxon>Pseudomonadati</taxon>
        <taxon>Pseudomonadota</taxon>
        <taxon>Alphaproteobacteria</taxon>
        <taxon>Hyphomicrobiales</taxon>
        <taxon>Devosiaceae</taxon>
        <taxon>Pelagibacterium</taxon>
    </lineage>
</organism>
<gene>
    <name evidence="2" type="ORF">V6617_06430</name>
</gene>
<keyword evidence="3" id="KW-1185">Reference proteome</keyword>
<dbReference type="Gene3D" id="3.40.50.150">
    <property type="entry name" value="Vaccinia Virus protein VP39"/>
    <property type="match status" value="1"/>
</dbReference>
<dbReference type="Proteomes" id="UP001369958">
    <property type="component" value="Chromosome"/>
</dbReference>
<dbReference type="InterPro" id="IPR025714">
    <property type="entry name" value="Methyltranfer_dom"/>
</dbReference>
<dbReference type="Pfam" id="PF13847">
    <property type="entry name" value="Methyltransf_31"/>
    <property type="match status" value="1"/>
</dbReference>
<dbReference type="GO" id="GO:0032259">
    <property type="term" value="P:methylation"/>
    <property type="evidence" value="ECO:0007669"/>
    <property type="project" value="UniProtKB-KW"/>
</dbReference>
<dbReference type="CDD" id="cd02440">
    <property type="entry name" value="AdoMet_MTases"/>
    <property type="match status" value="1"/>
</dbReference>
<evidence type="ECO:0000313" key="2">
    <source>
        <dbReference type="EMBL" id="WWT34095.1"/>
    </source>
</evidence>
<dbReference type="EMBL" id="CP146275">
    <property type="protein sequence ID" value="WWT34095.1"/>
    <property type="molecule type" value="Genomic_DNA"/>
</dbReference>
<keyword evidence="2" id="KW-0808">Transferase</keyword>
<dbReference type="PANTHER" id="PTHR43861">
    <property type="entry name" value="TRANS-ACONITATE 2-METHYLTRANSFERASE-RELATED"/>
    <property type="match status" value="1"/>
</dbReference>
<dbReference type="GO" id="GO:0008168">
    <property type="term" value="F:methyltransferase activity"/>
    <property type="evidence" value="ECO:0007669"/>
    <property type="project" value="UniProtKB-KW"/>
</dbReference>
<dbReference type="InterPro" id="IPR029063">
    <property type="entry name" value="SAM-dependent_MTases_sf"/>
</dbReference>
<evidence type="ECO:0000313" key="3">
    <source>
        <dbReference type="Proteomes" id="UP001369958"/>
    </source>
</evidence>
<keyword evidence="2" id="KW-0489">Methyltransferase</keyword>
<reference evidence="2 3" key="1">
    <citation type="submission" date="2024-02" db="EMBL/GenBank/DDBJ databases">
        <title>Complete genome sequence of Pelagibacterium nitratireducens ZH15.</title>
        <authorList>
            <person name="Zhao L.H."/>
        </authorList>
    </citation>
    <scope>NUCLEOTIDE SEQUENCE [LARGE SCALE GENOMIC DNA]</scope>
    <source>
        <strain evidence="2 3">ZH15</strain>
    </source>
</reference>
<protein>
    <submittedName>
        <fullName evidence="2">Methyltransferase domain-containing protein</fullName>
    </submittedName>
</protein>